<comment type="caution">
    <text evidence="5">The sequence shown here is derived from an EMBL/GenBank/DDBJ whole genome shotgun (WGS) entry which is preliminary data.</text>
</comment>
<dbReference type="InterPro" id="IPR009430">
    <property type="entry name" value="GvpL/GvpF"/>
</dbReference>
<evidence type="ECO:0000256" key="3">
    <source>
        <dbReference type="ARBA" id="ARBA00035643"/>
    </source>
</evidence>
<protein>
    <submittedName>
        <fullName evidence="5">GvpL/GvpF family gas vesicle protein</fullName>
    </submittedName>
</protein>
<organism evidence="5 6">
    <name type="scientific">Nonomuraea corallina</name>
    <dbReference type="NCBI Taxonomy" id="2989783"/>
    <lineage>
        <taxon>Bacteria</taxon>
        <taxon>Bacillati</taxon>
        <taxon>Actinomycetota</taxon>
        <taxon>Actinomycetes</taxon>
        <taxon>Streptosporangiales</taxon>
        <taxon>Streptosporangiaceae</taxon>
        <taxon>Nonomuraea</taxon>
    </lineage>
</organism>
<dbReference type="PANTHER" id="PTHR36852:SF1">
    <property type="entry name" value="PROTEIN GVPL 2"/>
    <property type="match status" value="1"/>
</dbReference>
<evidence type="ECO:0000256" key="2">
    <source>
        <dbReference type="ARBA" id="ARBA00035108"/>
    </source>
</evidence>
<proteinExistence type="inferred from homology"/>
<evidence type="ECO:0000313" key="6">
    <source>
        <dbReference type="Proteomes" id="UP001144036"/>
    </source>
</evidence>
<keyword evidence="6" id="KW-1185">Reference proteome</keyword>
<dbReference type="Pfam" id="PF06386">
    <property type="entry name" value="GvpL_GvpF"/>
    <property type="match status" value="1"/>
</dbReference>
<feature type="compositionally biased region" description="Basic and acidic residues" evidence="4">
    <location>
        <begin position="8"/>
        <end position="20"/>
    </location>
</feature>
<keyword evidence="1" id="KW-0304">Gas vesicle</keyword>
<gene>
    <name evidence="5" type="ORF">OUY22_05425</name>
</gene>
<feature type="region of interest" description="Disordered" evidence="4">
    <location>
        <begin position="1"/>
        <end position="20"/>
    </location>
</feature>
<evidence type="ECO:0000256" key="4">
    <source>
        <dbReference type="SAM" id="MobiDB-lite"/>
    </source>
</evidence>
<accession>A0ABT4S6M7</accession>
<dbReference type="RefSeq" id="WP_270153638.1">
    <property type="nucleotide sequence ID" value="NZ_JAPNNL010000012.1"/>
</dbReference>
<sequence length="265" mass="29583">MSPRRRAPGREDTSAVREPHDNAAYVYGIVPVDVEVEPGTDGVGEPAGQVRLVSYDQVAALVSDVETDRPLGRPQDLRTHQRLLDRAAAEVPVLPFRFGAVLTDSDAVVEELLKPYHDAFVDALHDVEGRTQYVVNARYDERAILGEVLRANDEAAMLRERIAGRPEGATRNERMRLGEIIEHSIEEEREEDTATVVEDLEDRCEQLVVRDPGHERDAAHVAALVDRDRQAEFEQAVDELARDWSGRAEVRLLGPMAPYDFVGTS</sequence>
<reference evidence="5" key="1">
    <citation type="submission" date="2022-11" db="EMBL/GenBank/DDBJ databases">
        <title>Nonomuraea corallina sp. nov., a new species of the genus Nonomuraea isolated from sea side sediment in Thai sea.</title>
        <authorList>
            <person name="Ngamcharungchit C."/>
            <person name="Matsumoto A."/>
            <person name="Suriyachadkun C."/>
            <person name="Panbangred W."/>
            <person name="Inahashi Y."/>
            <person name="Intra B."/>
        </authorList>
    </citation>
    <scope>NUCLEOTIDE SEQUENCE</scope>
    <source>
        <strain evidence="5">MCN248</strain>
    </source>
</reference>
<comment type="similarity">
    <text evidence="3">Belongs to the gas vesicle GvpF/GvpL family.</text>
</comment>
<evidence type="ECO:0000256" key="1">
    <source>
        <dbReference type="ARBA" id="ARBA00022987"/>
    </source>
</evidence>
<dbReference type="EMBL" id="JAPNNL010000012">
    <property type="protein sequence ID" value="MDA0632851.1"/>
    <property type="molecule type" value="Genomic_DNA"/>
</dbReference>
<comment type="subcellular location">
    <subcellularLocation>
        <location evidence="2">Gas vesicle</location>
    </subcellularLocation>
</comment>
<evidence type="ECO:0000313" key="5">
    <source>
        <dbReference type="EMBL" id="MDA0632851.1"/>
    </source>
</evidence>
<dbReference type="Proteomes" id="UP001144036">
    <property type="component" value="Unassembled WGS sequence"/>
</dbReference>
<name>A0ABT4S6M7_9ACTN</name>
<dbReference type="PANTHER" id="PTHR36852">
    <property type="entry name" value="PROTEIN GVPL 2"/>
    <property type="match status" value="1"/>
</dbReference>